<feature type="coiled-coil region" evidence="1">
    <location>
        <begin position="386"/>
        <end position="441"/>
    </location>
</feature>
<dbReference type="RefSeq" id="WP_142708276.1">
    <property type="nucleotide sequence ID" value="NZ_VIRS01000027.1"/>
</dbReference>
<dbReference type="Pfam" id="PF07508">
    <property type="entry name" value="Recombinase"/>
    <property type="match status" value="1"/>
</dbReference>
<accession>A0A545AKY7</accession>
<dbReference type="PANTHER" id="PTHR30461">
    <property type="entry name" value="DNA-INVERTASE FROM LAMBDOID PROPHAGE"/>
    <property type="match status" value="1"/>
</dbReference>
<dbReference type="InterPro" id="IPR036162">
    <property type="entry name" value="Resolvase-like_N_sf"/>
</dbReference>
<dbReference type="InterPro" id="IPR006119">
    <property type="entry name" value="Resolv_N"/>
</dbReference>
<name>A0A545AKY7_9ACTN</name>
<dbReference type="SUPFAM" id="SSF53041">
    <property type="entry name" value="Resolvase-like"/>
    <property type="match status" value="1"/>
</dbReference>
<protein>
    <submittedName>
        <fullName evidence="4">Recombinase family protein</fullName>
    </submittedName>
</protein>
<dbReference type="PANTHER" id="PTHR30461:SF23">
    <property type="entry name" value="DNA RECOMBINASE-RELATED"/>
    <property type="match status" value="1"/>
</dbReference>
<dbReference type="Gene3D" id="3.90.1750.20">
    <property type="entry name" value="Putative Large Serine Recombinase, Chain B, Domain 2"/>
    <property type="match status" value="1"/>
</dbReference>
<dbReference type="AlphaFoldDB" id="A0A545AKY7"/>
<evidence type="ECO:0000256" key="1">
    <source>
        <dbReference type="SAM" id="Coils"/>
    </source>
</evidence>
<keyword evidence="1" id="KW-0175">Coiled coil</keyword>
<reference evidence="4 5" key="1">
    <citation type="submission" date="2019-07" db="EMBL/GenBank/DDBJ databases">
        <title>Cryptosporangium phraense sp. nov., isolated from plant litter.</title>
        <authorList>
            <person name="Suriyachadkun C."/>
        </authorList>
    </citation>
    <scope>NUCLEOTIDE SEQUENCE [LARGE SCALE GENOMIC DNA]</scope>
    <source>
        <strain evidence="4 5">A-T 5661</strain>
    </source>
</reference>
<keyword evidence="5" id="KW-1185">Reference proteome</keyword>
<dbReference type="InterPro" id="IPR011109">
    <property type="entry name" value="DNA_bind_recombinase_dom"/>
</dbReference>
<gene>
    <name evidence="4" type="ORF">FL583_30305</name>
</gene>
<evidence type="ECO:0000259" key="3">
    <source>
        <dbReference type="PROSITE" id="PS51737"/>
    </source>
</evidence>
<dbReference type="Pfam" id="PF00239">
    <property type="entry name" value="Resolvase"/>
    <property type="match status" value="1"/>
</dbReference>
<dbReference type="OrthoDB" id="4500247at2"/>
<dbReference type="SMART" id="SM00857">
    <property type="entry name" value="Resolvase"/>
    <property type="match status" value="1"/>
</dbReference>
<dbReference type="EMBL" id="VIRS01000027">
    <property type="protein sequence ID" value="TQS41395.1"/>
    <property type="molecule type" value="Genomic_DNA"/>
</dbReference>
<sequence length="525" mass="57024">MTKTPGRARYTGDPASLRGLRVGAYARASRAYGEQSVTGQANEAEAWAERHGCVLVGDEVFIDNNLSASRFAQKIRKRFVDLMELVTRGEVDVLWFSELSRSQRRLSVFADLRDVCRERGVLWVIAGRVYDLADPMEGALLGYQAVGSEMEAELISARVRRGKGTAANAGRPAGPKTYGYRRLYDSETRKLVRQEPDTELRTTVGVDGTVVQWSPAGVVAELFAGLKGGKTLSRMARELNDAGIPTPRGARAWTQLVIRRLLLNRAYLGERLHNDQVVATDCWEALVDAEDFWTVHRVLTDPARRKSLPGRGVHLVSYVLKCGVCGGPTGATRKDGEVHTLHCTERGCVGVNYAATEAYVEDVVVQWLTRADELVSLRGAADDRQAVQARAEVERLRSELQGFVAQAAAGKIKSASFAVIASGLEAEIEKAEAAAEAVSVDPVLRGRTGPGAAEAWAGMDVVARRTLLRTVALIEVMPAGGRRRVPVADRLRWTWLLGDPDDGTGSDAEKETGTDSEAGAVLRSA</sequence>
<evidence type="ECO:0000313" key="5">
    <source>
        <dbReference type="Proteomes" id="UP000317982"/>
    </source>
</evidence>
<evidence type="ECO:0000256" key="2">
    <source>
        <dbReference type="SAM" id="MobiDB-lite"/>
    </source>
</evidence>
<feature type="domain" description="Recombinase" evidence="3">
    <location>
        <begin position="196"/>
        <end position="305"/>
    </location>
</feature>
<comment type="caution">
    <text evidence="4">The sequence shown here is derived from an EMBL/GenBank/DDBJ whole genome shotgun (WGS) entry which is preliminary data.</text>
</comment>
<dbReference type="InterPro" id="IPR038109">
    <property type="entry name" value="DNA_bind_recomb_sf"/>
</dbReference>
<dbReference type="PROSITE" id="PS51737">
    <property type="entry name" value="RECOMBINASE_DNA_BIND"/>
    <property type="match status" value="1"/>
</dbReference>
<dbReference type="CDD" id="cd00338">
    <property type="entry name" value="Ser_Recombinase"/>
    <property type="match status" value="1"/>
</dbReference>
<dbReference type="Gene3D" id="3.40.50.1390">
    <property type="entry name" value="Resolvase, N-terminal catalytic domain"/>
    <property type="match status" value="1"/>
</dbReference>
<dbReference type="InterPro" id="IPR050639">
    <property type="entry name" value="SSR_resolvase"/>
</dbReference>
<feature type="region of interest" description="Disordered" evidence="2">
    <location>
        <begin position="499"/>
        <end position="525"/>
    </location>
</feature>
<evidence type="ECO:0000313" key="4">
    <source>
        <dbReference type="EMBL" id="TQS41395.1"/>
    </source>
</evidence>
<dbReference type="InParanoid" id="A0A545AKY7"/>
<proteinExistence type="predicted"/>
<dbReference type="GO" id="GO:0003677">
    <property type="term" value="F:DNA binding"/>
    <property type="evidence" value="ECO:0007669"/>
    <property type="project" value="InterPro"/>
</dbReference>
<organism evidence="4 5">
    <name type="scientific">Cryptosporangium phraense</name>
    <dbReference type="NCBI Taxonomy" id="2593070"/>
    <lineage>
        <taxon>Bacteria</taxon>
        <taxon>Bacillati</taxon>
        <taxon>Actinomycetota</taxon>
        <taxon>Actinomycetes</taxon>
        <taxon>Cryptosporangiales</taxon>
        <taxon>Cryptosporangiaceae</taxon>
        <taxon>Cryptosporangium</taxon>
    </lineage>
</organism>
<dbReference type="GO" id="GO:0000150">
    <property type="term" value="F:DNA strand exchange activity"/>
    <property type="evidence" value="ECO:0007669"/>
    <property type="project" value="InterPro"/>
</dbReference>
<dbReference type="Proteomes" id="UP000317982">
    <property type="component" value="Unassembled WGS sequence"/>
</dbReference>